<dbReference type="InterPro" id="IPR023885">
    <property type="entry name" value="4Fe4S-binding_SPASM_dom"/>
</dbReference>
<keyword evidence="9" id="KW-1185">Reference proteome</keyword>
<dbReference type="NCBIfam" id="TIGR04068">
    <property type="entry name" value="rSAM_ocin_clost"/>
    <property type="match status" value="1"/>
</dbReference>
<dbReference type="InterPro" id="IPR023867">
    <property type="entry name" value="Sulphatase_maturase_rSAM"/>
</dbReference>
<dbReference type="RefSeq" id="WP_114298119.1">
    <property type="nucleotide sequence ID" value="NZ_QPJT01000013.1"/>
</dbReference>
<name>A0A369B4K0_9FIRM</name>
<dbReference type="Gene3D" id="3.20.20.70">
    <property type="entry name" value="Aldolase class I"/>
    <property type="match status" value="1"/>
</dbReference>
<keyword evidence="4" id="KW-0479">Metal-binding</keyword>
<dbReference type="InterPro" id="IPR013785">
    <property type="entry name" value="Aldolase_TIM"/>
</dbReference>
<dbReference type="SFLD" id="SFLDG01067">
    <property type="entry name" value="SPASM/twitch_domain_containing"/>
    <property type="match status" value="1"/>
</dbReference>
<evidence type="ECO:0000256" key="4">
    <source>
        <dbReference type="ARBA" id="ARBA00022723"/>
    </source>
</evidence>
<dbReference type="Pfam" id="PF04055">
    <property type="entry name" value="Radical_SAM"/>
    <property type="match status" value="1"/>
</dbReference>
<keyword evidence="5" id="KW-0408">Iron</keyword>
<evidence type="ECO:0000256" key="1">
    <source>
        <dbReference type="ARBA" id="ARBA00001966"/>
    </source>
</evidence>
<evidence type="ECO:0000256" key="6">
    <source>
        <dbReference type="ARBA" id="ARBA00023014"/>
    </source>
</evidence>
<dbReference type="InterPro" id="IPR007197">
    <property type="entry name" value="rSAM"/>
</dbReference>
<dbReference type="GO" id="GO:0051539">
    <property type="term" value="F:4 iron, 4 sulfur cluster binding"/>
    <property type="evidence" value="ECO:0007669"/>
    <property type="project" value="UniProtKB-KW"/>
</dbReference>
<proteinExistence type="predicted"/>
<dbReference type="GO" id="GO:0046872">
    <property type="term" value="F:metal ion binding"/>
    <property type="evidence" value="ECO:0007669"/>
    <property type="project" value="UniProtKB-KW"/>
</dbReference>
<evidence type="ECO:0000256" key="5">
    <source>
        <dbReference type="ARBA" id="ARBA00023004"/>
    </source>
</evidence>
<dbReference type="AlphaFoldDB" id="A0A369B4K0"/>
<dbReference type="SFLD" id="SFLDS00029">
    <property type="entry name" value="Radical_SAM"/>
    <property type="match status" value="1"/>
</dbReference>
<dbReference type="EMBL" id="QPJT01000013">
    <property type="protein sequence ID" value="RCX15467.1"/>
    <property type="molecule type" value="Genomic_DNA"/>
</dbReference>
<evidence type="ECO:0000313" key="9">
    <source>
        <dbReference type="Proteomes" id="UP000253034"/>
    </source>
</evidence>
<evidence type="ECO:0000256" key="2">
    <source>
        <dbReference type="ARBA" id="ARBA00022485"/>
    </source>
</evidence>
<reference evidence="8 9" key="1">
    <citation type="submission" date="2018-07" db="EMBL/GenBank/DDBJ databases">
        <title>Genomic Encyclopedia of Type Strains, Phase IV (KMG-IV): sequencing the most valuable type-strain genomes for metagenomic binning, comparative biology and taxonomic classification.</title>
        <authorList>
            <person name="Goeker M."/>
        </authorList>
    </citation>
    <scope>NUCLEOTIDE SEQUENCE [LARGE SCALE GENOMIC DNA]</scope>
    <source>
        <strain evidence="8 9">DSM 27016</strain>
    </source>
</reference>
<dbReference type="PROSITE" id="PS51918">
    <property type="entry name" value="RADICAL_SAM"/>
    <property type="match status" value="1"/>
</dbReference>
<feature type="domain" description="Radical SAM core" evidence="7">
    <location>
        <begin position="84"/>
        <end position="318"/>
    </location>
</feature>
<dbReference type="NCBIfam" id="TIGR04085">
    <property type="entry name" value="rSAM_more_4Fe4S"/>
    <property type="match status" value="1"/>
</dbReference>
<dbReference type="InterPro" id="IPR000385">
    <property type="entry name" value="MoaA_NifB_PqqE_Fe-S-bd_CS"/>
</dbReference>
<protein>
    <recommendedName>
        <fullName evidence="7">Radical SAM core domain-containing protein</fullName>
    </recommendedName>
</protein>
<comment type="cofactor">
    <cofactor evidence="1">
        <name>[4Fe-4S] cluster</name>
        <dbReference type="ChEBI" id="CHEBI:49883"/>
    </cofactor>
</comment>
<evidence type="ECO:0000313" key="8">
    <source>
        <dbReference type="EMBL" id="RCX15467.1"/>
    </source>
</evidence>
<dbReference type="InterPro" id="IPR024001">
    <property type="entry name" value="Cys-rich_pep_rSAM_mat_CcpM"/>
</dbReference>
<dbReference type="PROSITE" id="PS01305">
    <property type="entry name" value="MOAA_NIFB_PQQE"/>
    <property type="match status" value="1"/>
</dbReference>
<dbReference type="SFLD" id="SFLDG01386">
    <property type="entry name" value="main_SPASM_domain-containing"/>
    <property type="match status" value="1"/>
</dbReference>
<dbReference type="Proteomes" id="UP000253034">
    <property type="component" value="Unassembled WGS sequence"/>
</dbReference>
<dbReference type="InterPro" id="IPR058240">
    <property type="entry name" value="rSAM_sf"/>
</dbReference>
<gene>
    <name evidence="8" type="ORF">DFR58_11348</name>
</gene>
<keyword evidence="2" id="KW-0004">4Fe-4S</keyword>
<dbReference type="PANTHER" id="PTHR43273">
    <property type="entry name" value="ANAEROBIC SULFATASE-MATURATING ENZYME HOMOLOG ASLB-RELATED"/>
    <property type="match status" value="1"/>
</dbReference>
<accession>A0A369B4K0</accession>
<comment type="caution">
    <text evidence="8">The sequence shown here is derived from an EMBL/GenBank/DDBJ whole genome shotgun (WGS) entry which is preliminary data.</text>
</comment>
<dbReference type="SUPFAM" id="SSF102114">
    <property type="entry name" value="Radical SAM enzymes"/>
    <property type="match status" value="1"/>
</dbReference>
<dbReference type="OrthoDB" id="1737006at2"/>
<keyword evidence="6" id="KW-0411">Iron-sulfur</keyword>
<dbReference type="SFLD" id="SFLDG01384">
    <property type="entry name" value="thioether_bond_formation_requi"/>
    <property type="match status" value="1"/>
</dbReference>
<organism evidence="8 9">
    <name type="scientific">Anaerobacterium chartisolvens</name>
    <dbReference type="NCBI Taxonomy" id="1297424"/>
    <lineage>
        <taxon>Bacteria</taxon>
        <taxon>Bacillati</taxon>
        <taxon>Bacillota</taxon>
        <taxon>Clostridia</taxon>
        <taxon>Eubacteriales</taxon>
        <taxon>Oscillospiraceae</taxon>
        <taxon>Anaerobacterium</taxon>
    </lineage>
</organism>
<dbReference type="CDD" id="cd01335">
    <property type="entry name" value="Radical_SAM"/>
    <property type="match status" value="1"/>
</dbReference>
<dbReference type="GO" id="GO:0016491">
    <property type="term" value="F:oxidoreductase activity"/>
    <property type="evidence" value="ECO:0007669"/>
    <property type="project" value="InterPro"/>
</dbReference>
<sequence length="476" mass="54645">MLKNKPFIHQFKTRDGCYIYDVNTNRILRVRRSVYYMLLEENWSAESQEGEDAATILKMMEDGLLSSNRVQQVIHAESELLPYILNSAVRSITLQVTRQCNLRCNYCVYSGSYLNRKHSNQNMSFDTAKKGIDFLISHSNDSRIINVGFYGGEPMLEFELIKKCILYAEEKAEGKSLSFSITSNGTLLDHASIEFFEEHDVSLLISLDGPVGVHNRNRRFAADGGGTFNRIMEGLEKIKAEFPSYFKKISFNAVLDPQNDFSCTNEFFTSYETIKDSMITSSEINGDYSKEKINISDDYVVKREYEIFKLFLSKVGRLDIKYVSKLVTPYYDQIWAIMHDNRVMTERLADDFHHSGPCIPGAHKLFMDINGKFYPCERVSEISEMMKIGDIENGFDMSKISKLLNIGRLTEDKCKDCWAFRFCTLCASSADDIKGLSAENKLLHCPNVIKTSQESIKDYCTLMEFGCNFEDNMNNY</sequence>
<evidence type="ECO:0000259" key="7">
    <source>
        <dbReference type="PROSITE" id="PS51918"/>
    </source>
</evidence>
<keyword evidence="3" id="KW-0949">S-adenosyl-L-methionine</keyword>
<dbReference type="PANTHER" id="PTHR43273:SF8">
    <property type="entry name" value="RADICAL SAM DOMAIN PROTEIN"/>
    <property type="match status" value="1"/>
</dbReference>
<evidence type="ECO:0000256" key="3">
    <source>
        <dbReference type="ARBA" id="ARBA00022691"/>
    </source>
</evidence>